<dbReference type="SUPFAM" id="SSF52151">
    <property type="entry name" value="FabD/lysophospholipase-like"/>
    <property type="match status" value="1"/>
</dbReference>
<dbReference type="NCBIfam" id="NF041079">
    <property type="entry name" value="CBASS_lipase"/>
    <property type="match status" value="1"/>
</dbReference>
<evidence type="ECO:0000256" key="3">
    <source>
        <dbReference type="ARBA" id="ARBA00023098"/>
    </source>
</evidence>
<dbReference type="PATRIC" id="fig|336566.3.peg.154"/>
<keyword evidence="2 4" id="KW-0442">Lipid degradation</keyword>
<dbReference type="GO" id="GO:0016042">
    <property type="term" value="P:lipid catabolic process"/>
    <property type="evidence" value="ECO:0007669"/>
    <property type="project" value="UniProtKB-UniRule"/>
</dbReference>
<keyword evidence="7" id="KW-1185">Reference proteome</keyword>
<dbReference type="GO" id="GO:0019369">
    <property type="term" value="P:arachidonate metabolic process"/>
    <property type="evidence" value="ECO:0007669"/>
    <property type="project" value="TreeGrafter"/>
</dbReference>
<dbReference type="Proteomes" id="UP000050956">
    <property type="component" value="Unassembled WGS sequence"/>
</dbReference>
<dbReference type="InterPro" id="IPR016035">
    <property type="entry name" value="Acyl_Trfase/lysoPLipase"/>
</dbReference>
<dbReference type="PROSITE" id="PS51635">
    <property type="entry name" value="PNPLA"/>
    <property type="match status" value="1"/>
</dbReference>
<sequence>MLALSGGGYRGLYTAKVLAHLEAHIEAPIASRFDLIAGTSIGGILALALSLEIPALAMVELFTQHGQDIFKARRSLWGLVRSRYTQADLSRLLRTDDIFASRTLGECKRRVIVPAIDYSNGVPVLFKTPHHVDLTRDHAYAIADVALATSAAPAYFPRHSFDNRQFIDGGLFANAPGLLAFHEAQHYLGARRDDIHVVSIGTMSSRFTVDPRKNRSGGTYDWGGINPANTPQRLFGIAISSQEALVNSMLRHRVKAGQYYHIDEPLTDEKSRAVALDKTDAAAQEALLGAASQSSKEALGQPLFRELLKHPASPPTFYYGPNINAGGSTHA</sequence>
<evidence type="ECO:0000259" key="5">
    <source>
        <dbReference type="PROSITE" id="PS51635"/>
    </source>
</evidence>
<name>A0A0R0DL85_9GAMM</name>
<dbReference type="GO" id="GO:0047499">
    <property type="term" value="F:calcium-independent phospholipase A2 activity"/>
    <property type="evidence" value="ECO:0007669"/>
    <property type="project" value="TreeGrafter"/>
</dbReference>
<dbReference type="AlphaFoldDB" id="A0A0R0DL85"/>
<feature type="short sequence motif" description="GXSXG" evidence="4">
    <location>
        <begin position="38"/>
        <end position="42"/>
    </location>
</feature>
<feature type="short sequence motif" description="DGA/G" evidence="4">
    <location>
        <begin position="168"/>
        <end position="170"/>
    </location>
</feature>
<dbReference type="STRING" id="336566.ABB30_04090"/>
<reference evidence="6 7" key="1">
    <citation type="submission" date="2015-05" db="EMBL/GenBank/DDBJ databases">
        <title>Genome sequencing and analysis of members of genus Stenotrophomonas.</title>
        <authorList>
            <person name="Patil P.P."/>
            <person name="Midha S."/>
            <person name="Patil P.B."/>
        </authorList>
    </citation>
    <scope>NUCLEOTIDE SEQUENCE [LARGE SCALE GENOMIC DNA]</scope>
    <source>
        <strain evidence="6 7">DSM 24757</strain>
    </source>
</reference>
<proteinExistence type="predicted"/>
<feature type="short sequence motif" description="GXGXXG" evidence="4">
    <location>
        <begin position="6"/>
        <end position="11"/>
    </location>
</feature>
<gene>
    <name evidence="6" type="ORF">ABB30_04090</name>
</gene>
<dbReference type="EMBL" id="LDJM01000011">
    <property type="protein sequence ID" value="KRG78376.1"/>
    <property type="molecule type" value="Genomic_DNA"/>
</dbReference>
<dbReference type="InterPro" id="IPR002641">
    <property type="entry name" value="PNPLA_dom"/>
</dbReference>
<evidence type="ECO:0000313" key="6">
    <source>
        <dbReference type="EMBL" id="KRG78376.1"/>
    </source>
</evidence>
<dbReference type="GO" id="GO:0016020">
    <property type="term" value="C:membrane"/>
    <property type="evidence" value="ECO:0007669"/>
    <property type="project" value="TreeGrafter"/>
</dbReference>
<evidence type="ECO:0000313" key="7">
    <source>
        <dbReference type="Proteomes" id="UP000050956"/>
    </source>
</evidence>
<evidence type="ECO:0000256" key="2">
    <source>
        <dbReference type="ARBA" id="ARBA00022963"/>
    </source>
</evidence>
<feature type="domain" description="PNPLA" evidence="5">
    <location>
        <begin position="2"/>
        <end position="181"/>
    </location>
</feature>
<dbReference type="Gene3D" id="3.40.1090.10">
    <property type="entry name" value="Cytosolic phospholipase A2 catalytic domain"/>
    <property type="match status" value="1"/>
</dbReference>
<keyword evidence="3 4" id="KW-0443">Lipid metabolism</keyword>
<feature type="active site" description="Nucleophile" evidence="4">
    <location>
        <position position="40"/>
    </location>
</feature>
<dbReference type="CDD" id="cd07199">
    <property type="entry name" value="Pat17_PNPLA8_PNPLA9_like"/>
    <property type="match status" value="1"/>
</dbReference>
<comment type="caution">
    <text evidence="6">The sequence shown here is derived from an EMBL/GenBank/DDBJ whole genome shotgun (WGS) entry which is preliminary data.</text>
</comment>
<evidence type="ECO:0000256" key="1">
    <source>
        <dbReference type="ARBA" id="ARBA00022801"/>
    </source>
</evidence>
<dbReference type="Pfam" id="PF01734">
    <property type="entry name" value="Patatin"/>
    <property type="match status" value="1"/>
</dbReference>
<evidence type="ECO:0000256" key="4">
    <source>
        <dbReference type="PROSITE-ProRule" id="PRU01161"/>
    </source>
</evidence>
<protein>
    <submittedName>
        <fullName evidence="6">Patatin</fullName>
    </submittedName>
</protein>
<dbReference type="PANTHER" id="PTHR24185:SF1">
    <property type="entry name" value="CALCIUM-INDEPENDENT PHOSPHOLIPASE A2-GAMMA"/>
    <property type="match status" value="1"/>
</dbReference>
<feature type="active site" description="Proton acceptor" evidence="4">
    <location>
        <position position="168"/>
    </location>
</feature>
<dbReference type="PANTHER" id="PTHR24185">
    <property type="entry name" value="CALCIUM-INDEPENDENT PHOSPHOLIPASE A2-GAMMA"/>
    <property type="match status" value="1"/>
</dbReference>
<accession>A0A0R0DL85</accession>
<keyword evidence="1 4" id="KW-0378">Hydrolase</keyword>
<organism evidence="6 7">
    <name type="scientific">Stenotrophomonas ginsengisoli</name>
    <dbReference type="NCBI Taxonomy" id="336566"/>
    <lineage>
        <taxon>Bacteria</taxon>
        <taxon>Pseudomonadati</taxon>
        <taxon>Pseudomonadota</taxon>
        <taxon>Gammaproteobacteria</taxon>
        <taxon>Lysobacterales</taxon>
        <taxon>Lysobacteraceae</taxon>
        <taxon>Stenotrophomonas</taxon>
    </lineage>
</organism>